<dbReference type="AlphaFoldDB" id="A0AAE0AHT1"/>
<dbReference type="Gene3D" id="3.30.710.10">
    <property type="entry name" value="Potassium Channel Kv1.1, Chain A"/>
    <property type="match status" value="1"/>
</dbReference>
<evidence type="ECO:0000313" key="7">
    <source>
        <dbReference type="EMBL" id="KAK3217639.1"/>
    </source>
</evidence>
<dbReference type="PANTHER" id="PTHR11165">
    <property type="entry name" value="SKP1"/>
    <property type="match status" value="1"/>
</dbReference>
<gene>
    <name evidence="7" type="ORF">Dsin_011609</name>
</gene>
<comment type="caution">
    <text evidence="7">The sequence shown here is derived from an EMBL/GenBank/DDBJ whole genome shotgun (WGS) entry which is preliminary data.</text>
</comment>
<evidence type="ECO:0000259" key="6">
    <source>
        <dbReference type="Pfam" id="PF03931"/>
    </source>
</evidence>
<dbReference type="GO" id="GO:0016567">
    <property type="term" value="P:protein ubiquitination"/>
    <property type="evidence" value="ECO:0007669"/>
    <property type="project" value="UniProtKB-UniRule"/>
</dbReference>
<dbReference type="InterPro" id="IPR016897">
    <property type="entry name" value="SKP1"/>
</dbReference>
<feature type="domain" description="SKP1 component POZ" evidence="6">
    <location>
        <begin position="16"/>
        <end position="77"/>
    </location>
</feature>
<dbReference type="InterPro" id="IPR036296">
    <property type="entry name" value="SKP1-like_dim_sf"/>
</dbReference>
<proteinExistence type="inferred from homology"/>
<evidence type="ECO:0000259" key="5">
    <source>
        <dbReference type="Pfam" id="PF01466"/>
    </source>
</evidence>
<sequence length="175" mass="19711">MASSSSSSSSSSTQAKKITLKAADGKHFEVEESVAMEMETLKSFFVGNEDATKDMVVPLLNVSSEHMPAILDFYRNHLEFRKRTPPPPAEEVKAFNDAFLENNSNEQLLEMIMAANFLNTKELLNFLTEAAANRIKNKSVEYVRAFFGIESDFTPEEEARIRAENDWAFDGLDED</sequence>
<protein>
    <recommendedName>
        <fullName evidence="4">SKP1-like protein</fullName>
    </recommendedName>
</protein>
<reference evidence="7" key="1">
    <citation type="journal article" date="2023" name="Plant J.">
        <title>Genome sequences and population genomics provide insights into the demographic history, inbreeding, and mutation load of two 'living fossil' tree species of Dipteronia.</title>
        <authorList>
            <person name="Feng Y."/>
            <person name="Comes H.P."/>
            <person name="Chen J."/>
            <person name="Zhu S."/>
            <person name="Lu R."/>
            <person name="Zhang X."/>
            <person name="Li P."/>
            <person name="Qiu J."/>
            <person name="Olsen K.M."/>
            <person name="Qiu Y."/>
        </authorList>
    </citation>
    <scope>NUCLEOTIDE SEQUENCE</scope>
    <source>
        <strain evidence="7">NBL</strain>
    </source>
</reference>
<dbReference type="GO" id="GO:0009867">
    <property type="term" value="P:jasmonic acid mediated signaling pathway"/>
    <property type="evidence" value="ECO:0007669"/>
    <property type="project" value="UniProtKB-ARBA"/>
</dbReference>
<dbReference type="InterPro" id="IPR001232">
    <property type="entry name" value="SKP1-like"/>
</dbReference>
<dbReference type="SMART" id="SM00512">
    <property type="entry name" value="Skp1"/>
    <property type="match status" value="1"/>
</dbReference>
<comment type="function">
    <text evidence="4">Involved in ubiquitination and subsequent proteasomal degradation of target proteins. Together with CUL1, RBX1 and a F-box protein, it forms a SCF E3 ubiquitin ligase complex. The functional specificity of this complex depends on the type of F-box protein. In the SCF complex, it serves as an adapter that links the F-box protein to CUL1.</text>
</comment>
<dbReference type="InterPro" id="IPR016073">
    <property type="entry name" value="Skp1_comp_POZ"/>
</dbReference>
<evidence type="ECO:0000256" key="2">
    <source>
        <dbReference type="ARBA" id="ARBA00009993"/>
    </source>
</evidence>
<dbReference type="SUPFAM" id="SSF81382">
    <property type="entry name" value="Skp1 dimerisation domain-like"/>
    <property type="match status" value="1"/>
</dbReference>
<dbReference type="InterPro" id="IPR016072">
    <property type="entry name" value="Skp1_comp_dimer"/>
</dbReference>
<dbReference type="GO" id="GO:0006511">
    <property type="term" value="P:ubiquitin-dependent protein catabolic process"/>
    <property type="evidence" value="ECO:0007669"/>
    <property type="project" value="InterPro"/>
</dbReference>
<evidence type="ECO:0000256" key="1">
    <source>
        <dbReference type="ARBA" id="ARBA00004906"/>
    </source>
</evidence>
<dbReference type="PIRSF" id="PIRSF028729">
    <property type="entry name" value="E3_ubiquit_lig_SCF_Skp"/>
    <property type="match status" value="1"/>
</dbReference>
<accession>A0AAE0AHT1</accession>
<dbReference type="Pfam" id="PF01466">
    <property type="entry name" value="Skp1"/>
    <property type="match status" value="1"/>
</dbReference>
<feature type="domain" description="SKP1 component dimerisation" evidence="5">
    <location>
        <begin position="121"/>
        <end position="168"/>
    </location>
</feature>
<evidence type="ECO:0000256" key="3">
    <source>
        <dbReference type="ARBA" id="ARBA00022786"/>
    </source>
</evidence>
<organism evidence="7 8">
    <name type="scientific">Dipteronia sinensis</name>
    <dbReference type="NCBI Taxonomy" id="43782"/>
    <lineage>
        <taxon>Eukaryota</taxon>
        <taxon>Viridiplantae</taxon>
        <taxon>Streptophyta</taxon>
        <taxon>Embryophyta</taxon>
        <taxon>Tracheophyta</taxon>
        <taxon>Spermatophyta</taxon>
        <taxon>Magnoliopsida</taxon>
        <taxon>eudicotyledons</taxon>
        <taxon>Gunneridae</taxon>
        <taxon>Pentapetalae</taxon>
        <taxon>rosids</taxon>
        <taxon>malvids</taxon>
        <taxon>Sapindales</taxon>
        <taxon>Sapindaceae</taxon>
        <taxon>Hippocastanoideae</taxon>
        <taxon>Acereae</taxon>
        <taxon>Dipteronia</taxon>
    </lineage>
</organism>
<evidence type="ECO:0000313" key="8">
    <source>
        <dbReference type="Proteomes" id="UP001281410"/>
    </source>
</evidence>
<evidence type="ECO:0000256" key="4">
    <source>
        <dbReference type="PIRNR" id="PIRNR028729"/>
    </source>
</evidence>
<keyword evidence="3 4" id="KW-0833">Ubl conjugation pathway</keyword>
<dbReference type="EMBL" id="JANJYJ010000004">
    <property type="protein sequence ID" value="KAK3217639.1"/>
    <property type="molecule type" value="Genomic_DNA"/>
</dbReference>
<dbReference type="InterPro" id="IPR011333">
    <property type="entry name" value="SKP1/BTB/POZ_sf"/>
</dbReference>
<comment type="similarity">
    <text evidence="2 4">Belongs to the SKP1 family.</text>
</comment>
<dbReference type="SUPFAM" id="SSF54695">
    <property type="entry name" value="POZ domain"/>
    <property type="match status" value="1"/>
</dbReference>
<dbReference type="Pfam" id="PF03931">
    <property type="entry name" value="Skp1_POZ"/>
    <property type="match status" value="1"/>
</dbReference>
<comment type="pathway">
    <text evidence="1 4">Protein modification; protein ubiquitination.</text>
</comment>
<name>A0AAE0AHT1_9ROSI</name>
<comment type="subunit">
    <text evidence="4">Part of a SCF (SKP1-cullin-F-box) protein ligase complex.</text>
</comment>
<dbReference type="Proteomes" id="UP001281410">
    <property type="component" value="Unassembled WGS sequence"/>
</dbReference>
<keyword evidence="8" id="KW-1185">Reference proteome</keyword>